<organism evidence="2 3">
    <name type="scientific">Algoriphagus boseongensis</name>
    <dbReference type="NCBI Taxonomy" id="1442587"/>
    <lineage>
        <taxon>Bacteria</taxon>
        <taxon>Pseudomonadati</taxon>
        <taxon>Bacteroidota</taxon>
        <taxon>Cytophagia</taxon>
        <taxon>Cytophagales</taxon>
        <taxon>Cyclobacteriaceae</taxon>
        <taxon>Algoriphagus</taxon>
    </lineage>
</organism>
<sequence>MKVLLTLFTQTVKGGVFFLLPLVLILVLLKKAVEIIMPLSHWVNEIIPFELPFSAFTLSIILLVFLCFIAGWLAKKGIGKKMILWLEDNLLTLFPGYQLMKSTYAAKVGVGMDHEFPVVLVPIDGWMFGFLVEEINEKEVLIFVPSAPSPWEGNLVIFEKNNIKPSRLKPSDVVTILKRLGVDSKSMIEKA</sequence>
<dbReference type="Proteomes" id="UP000294535">
    <property type="component" value="Unassembled WGS sequence"/>
</dbReference>
<feature type="transmembrane region" description="Helical" evidence="1">
    <location>
        <begin position="12"/>
        <end position="33"/>
    </location>
</feature>
<dbReference type="AlphaFoldDB" id="A0A4R6T7I8"/>
<evidence type="ECO:0000256" key="1">
    <source>
        <dbReference type="SAM" id="Phobius"/>
    </source>
</evidence>
<keyword evidence="1" id="KW-0472">Membrane</keyword>
<dbReference type="EMBL" id="SNYF01000005">
    <property type="protein sequence ID" value="TDQ19148.1"/>
    <property type="molecule type" value="Genomic_DNA"/>
</dbReference>
<name>A0A4R6T7I8_9BACT</name>
<dbReference type="InterPro" id="IPR007462">
    <property type="entry name" value="COV1-like"/>
</dbReference>
<keyword evidence="3" id="KW-1185">Reference proteome</keyword>
<accession>A0A4R6T7I8</accession>
<keyword evidence="1" id="KW-0812">Transmembrane</keyword>
<reference evidence="2 3" key="1">
    <citation type="submission" date="2019-03" db="EMBL/GenBank/DDBJ databases">
        <title>Genomic Encyclopedia of Type Strains, Phase III (KMG-III): the genomes of soil and plant-associated and newly described type strains.</title>
        <authorList>
            <person name="Whitman W."/>
        </authorList>
    </citation>
    <scope>NUCLEOTIDE SEQUENCE [LARGE SCALE GENOMIC DNA]</scope>
    <source>
        <strain evidence="2 3">CECT 8446</strain>
    </source>
</reference>
<keyword evidence="1" id="KW-1133">Transmembrane helix</keyword>
<evidence type="ECO:0000313" key="3">
    <source>
        <dbReference type="Proteomes" id="UP000294535"/>
    </source>
</evidence>
<dbReference type="RefSeq" id="WP_133553196.1">
    <property type="nucleotide sequence ID" value="NZ_SNYF01000005.1"/>
</dbReference>
<comment type="caution">
    <text evidence="2">The sequence shown here is derived from an EMBL/GenBank/DDBJ whole genome shotgun (WGS) entry which is preliminary data.</text>
</comment>
<gene>
    <name evidence="2" type="ORF">DFQ04_0965</name>
</gene>
<dbReference type="OrthoDB" id="6399850at2"/>
<feature type="transmembrane region" description="Helical" evidence="1">
    <location>
        <begin position="53"/>
        <end position="74"/>
    </location>
</feature>
<evidence type="ECO:0000313" key="2">
    <source>
        <dbReference type="EMBL" id="TDQ19148.1"/>
    </source>
</evidence>
<protein>
    <submittedName>
        <fullName evidence="2">Putative membrane protein</fullName>
    </submittedName>
</protein>
<proteinExistence type="predicted"/>
<dbReference type="Pfam" id="PF04367">
    <property type="entry name" value="DUF502"/>
    <property type="match status" value="1"/>
</dbReference>